<dbReference type="PANTHER" id="PTHR23227:SF67">
    <property type="entry name" value="CRANIOFACIAL DEVELOPMENT PROTEIN 2-LIKE"/>
    <property type="match status" value="1"/>
</dbReference>
<sequence length="173" mass="19841">MYARFHTTTINISISTKYATTNDDTDKSKESLIKQLDRVTAETPKHDILLVMGGFNAKIGMKNEGHENIMGRHGIGRRNEKGKSLLDNCHSNNLVITGTIFHQKAKHTVTWILPNKKTENQIDRILVKKQHRISMLDTRAMRGADIGCNHELQRCKLRIKFKKHKVVIDTTRK</sequence>
<evidence type="ECO:0000313" key="2">
    <source>
        <dbReference type="Proteomes" id="UP000507470"/>
    </source>
</evidence>
<keyword evidence="2" id="KW-1185">Reference proteome</keyword>
<dbReference type="AlphaFoldDB" id="A0A6J8B674"/>
<dbReference type="InterPro" id="IPR036691">
    <property type="entry name" value="Endo/exonu/phosph_ase_sf"/>
</dbReference>
<gene>
    <name evidence="1" type="ORF">MCOR_14349</name>
</gene>
<reference evidence="1 2" key="1">
    <citation type="submission" date="2020-06" db="EMBL/GenBank/DDBJ databases">
        <authorList>
            <person name="Li R."/>
            <person name="Bekaert M."/>
        </authorList>
    </citation>
    <scope>NUCLEOTIDE SEQUENCE [LARGE SCALE GENOMIC DNA]</scope>
    <source>
        <strain evidence="2">wild</strain>
    </source>
</reference>
<protein>
    <recommendedName>
        <fullName evidence="3">Endonuclease/exonuclease/phosphatase domain-containing protein</fullName>
    </recommendedName>
</protein>
<dbReference type="EMBL" id="CACVKT020002493">
    <property type="protein sequence ID" value="CAC5378109.1"/>
    <property type="molecule type" value="Genomic_DNA"/>
</dbReference>
<accession>A0A6J8B674</accession>
<dbReference type="Proteomes" id="UP000507470">
    <property type="component" value="Unassembled WGS sequence"/>
</dbReference>
<evidence type="ECO:0008006" key="3">
    <source>
        <dbReference type="Google" id="ProtNLM"/>
    </source>
</evidence>
<name>A0A6J8B674_MYTCO</name>
<organism evidence="1 2">
    <name type="scientific">Mytilus coruscus</name>
    <name type="common">Sea mussel</name>
    <dbReference type="NCBI Taxonomy" id="42192"/>
    <lineage>
        <taxon>Eukaryota</taxon>
        <taxon>Metazoa</taxon>
        <taxon>Spiralia</taxon>
        <taxon>Lophotrochozoa</taxon>
        <taxon>Mollusca</taxon>
        <taxon>Bivalvia</taxon>
        <taxon>Autobranchia</taxon>
        <taxon>Pteriomorphia</taxon>
        <taxon>Mytilida</taxon>
        <taxon>Mytiloidea</taxon>
        <taxon>Mytilidae</taxon>
        <taxon>Mytilinae</taxon>
        <taxon>Mytilus</taxon>
    </lineage>
</organism>
<proteinExistence type="predicted"/>
<evidence type="ECO:0000313" key="1">
    <source>
        <dbReference type="EMBL" id="CAC5378109.1"/>
    </source>
</evidence>
<dbReference type="Gene3D" id="3.60.10.10">
    <property type="entry name" value="Endonuclease/exonuclease/phosphatase"/>
    <property type="match status" value="1"/>
</dbReference>
<dbReference type="SUPFAM" id="SSF56219">
    <property type="entry name" value="DNase I-like"/>
    <property type="match status" value="1"/>
</dbReference>
<dbReference type="OrthoDB" id="10030815at2759"/>
<dbReference type="InterPro" id="IPR027124">
    <property type="entry name" value="Swc5/CFDP1/2"/>
</dbReference>
<dbReference type="PANTHER" id="PTHR23227">
    <property type="entry name" value="BUCENTAUR RELATED"/>
    <property type="match status" value="1"/>
</dbReference>